<protein>
    <submittedName>
        <fullName evidence="2">Uncharacterized protein</fullName>
    </submittedName>
</protein>
<organism evidence="2 3">
    <name type="scientific">Lactuca sativa</name>
    <name type="common">Garden lettuce</name>
    <dbReference type="NCBI Taxonomy" id="4236"/>
    <lineage>
        <taxon>Eukaryota</taxon>
        <taxon>Viridiplantae</taxon>
        <taxon>Streptophyta</taxon>
        <taxon>Embryophyta</taxon>
        <taxon>Tracheophyta</taxon>
        <taxon>Spermatophyta</taxon>
        <taxon>Magnoliopsida</taxon>
        <taxon>eudicotyledons</taxon>
        <taxon>Gunneridae</taxon>
        <taxon>Pentapetalae</taxon>
        <taxon>asterids</taxon>
        <taxon>campanulids</taxon>
        <taxon>Asterales</taxon>
        <taxon>Asteraceae</taxon>
        <taxon>Cichorioideae</taxon>
        <taxon>Cichorieae</taxon>
        <taxon>Lactucinae</taxon>
        <taxon>Lactuca</taxon>
    </lineage>
</organism>
<feature type="transmembrane region" description="Helical" evidence="1">
    <location>
        <begin position="61"/>
        <end position="84"/>
    </location>
</feature>
<reference evidence="2 3" key="1">
    <citation type="journal article" date="2017" name="Nat. Commun.">
        <title>Genome assembly with in vitro proximity ligation data and whole-genome triplication in lettuce.</title>
        <authorList>
            <person name="Reyes-Chin-Wo S."/>
            <person name="Wang Z."/>
            <person name="Yang X."/>
            <person name="Kozik A."/>
            <person name="Arikit S."/>
            <person name="Song C."/>
            <person name="Xia L."/>
            <person name="Froenicke L."/>
            <person name="Lavelle D.O."/>
            <person name="Truco M.J."/>
            <person name="Xia R."/>
            <person name="Zhu S."/>
            <person name="Xu C."/>
            <person name="Xu H."/>
            <person name="Xu X."/>
            <person name="Cox K."/>
            <person name="Korf I."/>
            <person name="Meyers B.C."/>
            <person name="Michelmore R.W."/>
        </authorList>
    </citation>
    <scope>NUCLEOTIDE SEQUENCE [LARGE SCALE GENOMIC DNA]</scope>
    <source>
        <strain evidence="3">cv. Salinas</strain>
        <tissue evidence="2">Seedlings</tissue>
    </source>
</reference>
<name>A0A9R1X2V0_LACSA</name>
<sequence length="95" mass="10507">MHNYNSSSAAVSSISTRISILPPQSPSIIYSTVTPGIIKIYMAGILDKRIMSLLVPSDNNIWWVFYLFVGVIDFSLFMLGLAALTKFVAFLMITS</sequence>
<proteinExistence type="predicted"/>
<evidence type="ECO:0000313" key="2">
    <source>
        <dbReference type="EMBL" id="KAJ0196039.1"/>
    </source>
</evidence>
<gene>
    <name evidence="2" type="ORF">LSAT_V11C700367180</name>
</gene>
<dbReference type="Proteomes" id="UP000235145">
    <property type="component" value="Unassembled WGS sequence"/>
</dbReference>
<evidence type="ECO:0000313" key="3">
    <source>
        <dbReference type="Proteomes" id="UP000235145"/>
    </source>
</evidence>
<keyword evidence="3" id="KW-1185">Reference proteome</keyword>
<comment type="caution">
    <text evidence="2">The sequence shown here is derived from an EMBL/GenBank/DDBJ whole genome shotgun (WGS) entry which is preliminary data.</text>
</comment>
<keyword evidence="1" id="KW-0812">Transmembrane</keyword>
<keyword evidence="1" id="KW-0472">Membrane</keyword>
<dbReference type="AlphaFoldDB" id="A0A9R1X2V0"/>
<keyword evidence="1" id="KW-1133">Transmembrane helix</keyword>
<accession>A0A9R1X2V0</accession>
<dbReference type="EMBL" id="NBSK02000007">
    <property type="protein sequence ID" value="KAJ0196039.1"/>
    <property type="molecule type" value="Genomic_DNA"/>
</dbReference>
<evidence type="ECO:0000256" key="1">
    <source>
        <dbReference type="SAM" id="Phobius"/>
    </source>
</evidence>